<sequence>MHNSFTEQQLQQETEQWTEIITPRNKLFDLRLKEVWHYRDLLGLFVKRDLAAQYKQTVLGPLWHIVQPVLTTIMFLVVFNKIAHIPTDGIPAVVFYMSGIAMWSYFSTCLTGTSNTFISNAGIFGKVYFPRLITPLSIITSNLIKFSIQFGLLVAAMLYYAYTGDMKIDIGMHTLLIPAVLFAMAGLGLGLGIIISSLTTKYRDLTVLVNFGVGLLMYATPVAYPLSYVEKSSYKTLILLNPLSSLIETFRYAVLGKGTFDPMLFGYSCLFMVVILFFGMIIFGKVEKTFMDTV</sequence>
<keyword evidence="4 9" id="KW-1003">Cell membrane</keyword>
<evidence type="ECO:0000256" key="6">
    <source>
        <dbReference type="ARBA" id="ARBA00022692"/>
    </source>
</evidence>
<evidence type="ECO:0000313" key="11">
    <source>
        <dbReference type="EMBL" id="QEC69070.1"/>
    </source>
</evidence>
<comment type="similarity">
    <text evidence="2 9">Belongs to the ABC-2 integral membrane protein family.</text>
</comment>
<dbReference type="PROSITE" id="PS51012">
    <property type="entry name" value="ABC_TM2"/>
    <property type="match status" value="1"/>
</dbReference>
<dbReference type="OrthoDB" id="9786910at2"/>
<protein>
    <recommendedName>
        <fullName evidence="9">Transport permease protein</fullName>
    </recommendedName>
</protein>
<dbReference type="KEGG" id="pgin:FRZ67_17775"/>
<evidence type="ECO:0000259" key="10">
    <source>
        <dbReference type="PROSITE" id="PS51012"/>
    </source>
</evidence>
<evidence type="ECO:0000256" key="4">
    <source>
        <dbReference type="ARBA" id="ARBA00022475"/>
    </source>
</evidence>
<name>A0A5B8VC36_9BACT</name>
<evidence type="ECO:0000256" key="5">
    <source>
        <dbReference type="ARBA" id="ARBA00022519"/>
    </source>
</evidence>
<feature type="transmembrane region" description="Helical" evidence="9">
    <location>
        <begin position="265"/>
        <end position="283"/>
    </location>
</feature>
<dbReference type="PANTHER" id="PTHR30413:SF8">
    <property type="entry name" value="TRANSPORT PERMEASE PROTEIN"/>
    <property type="match status" value="1"/>
</dbReference>
<dbReference type="Proteomes" id="UP000321533">
    <property type="component" value="Chromosome"/>
</dbReference>
<dbReference type="Pfam" id="PF01061">
    <property type="entry name" value="ABC2_membrane"/>
    <property type="match status" value="1"/>
</dbReference>
<evidence type="ECO:0000256" key="2">
    <source>
        <dbReference type="ARBA" id="ARBA00007783"/>
    </source>
</evidence>
<accession>A0A5B8VC36</accession>
<evidence type="ECO:0000313" key="12">
    <source>
        <dbReference type="Proteomes" id="UP000321533"/>
    </source>
</evidence>
<dbReference type="InterPro" id="IPR047817">
    <property type="entry name" value="ABC2_TM_bact-type"/>
</dbReference>
<evidence type="ECO:0000256" key="8">
    <source>
        <dbReference type="ARBA" id="ARBA00023136"/>
    </source>
</evidence>
<evidence type="ECO:0000256" key="3">
    <source>
        <dbReference type="ARBA" id="ARBA00022448"/>
    </source>
</evidence>
<proteinExistence type="inferred from homology"/>
<keyword evidence="8 9" id="KW-0472">Membrane</keyword>
<evidence type="ECO:0000256" key="9">
    <source>
        <dbReference type="RuleBase" id="RU361157"/>
    </source>
</evidence>
<keyword evidence="6 9" id="KW-0812">Transmembrane</keyword>
<evidence type="ECO:0000256" key="7">
    <source>
        <dbReference type="ARBA" id="ARBA00022989"/>
    </source>
</evidence>
<feature type="transmembrane region" description="Helical" evidence="9">
    <location>
        <begin position="174"/>
        <end position="195"/>
    </location>
</feature>
<dbReference type="RefSeq" id="WP_147191754.1">
    <property type="nucleotide sequence ID" value="NZ_CP042435.1"/>
</dbReference>
<dbReference type="PANTHER" id="PTHR30413">
    <property type="entry name" value="INNER MEMBRANE TRANSPORT PERMEASE"/>
    <property type="match status" value="1"/>
</dbReference>
<keyword evidence="7 9" id="KW-1133">Transmembrane helix</keyword>
<dbReference type="InterPro" id="IPR013525">
    <property type="entry name" value="ABC2_TM"/>
</dbReference>
<keyword evidence="3 9" id="KW-0813">Transport</keyword>
<gene>
    <name evidence="11" type="ORF">FRZ67_17775</name>
</gene>
<dbReference type="GO" id="GO:0140359">
    <property type="term" value="F:ABC-type transporter activity"/>
    <property type="evidence" value="ECO:0007669"/>
    <property type="project" value="InterPro"/>
</dbReference>
<feature type="transmembrane region" description="Helical" evidence="9">
    <location>
        <begin position="62"/>
        <end position="82"/>
    </location>
</feature>
<dbReference type="AlphaFoldDB" id="A0A5B8VC36"/>
<organism evidence="11 12">
    <name type="scientific">Panacibacter ginsenosidivorans</name>
    <dbReference type="NCBI Taxonomy" id="1813871"/>
    <lineage>
        <taxon>Bacteria</taxon>
        <taxon>Pseudomonadati</taxon>
        <taxon>Bacteroidota</taxon>
        <taxon>Chitinophagia</taxon>
        <taxon>Chitinophagales</taxon>
        <taxon>Chitinophagaceae</taxon>
        <taxon>Panacibacter</taxon>
    </lineage>
</organism>
<feature type="transmembrane region" description="Helical" evidence="9">
    <location>
        <begin position="143"/>
        <end position="162"/>
    </location>
</feature>
<keyword evidence="5" id="KW-0997">Cell inner membrane</keyword>
<feature type="domain" description="ABC transmembrane type-2" evidence="10">
    <location>
        <begin position="59"/>
        <end position="286"/>
    </location>
</feature>
<evidence type="ECO:0000256" key="1">
    <source>
        <dbReference type="ARBA" id="ARBA00004429"/>
    </source>
</evidence>
<comment type="caution">
    <text evidence="9">Lacks conserved residue(s) required for the propagation of feature annotation.</text>
</comment>
<dbReference type="GO" id="GO:0015920">
    <property type="term" value="P:lipopolysaccharide transport"/>
    <property type="evidence" value="ECO:0007669"/>
    <property type="project" value="TreeGrafter"/>
</dbReference>
<dbReference type="GO" id="GO:0005886">
    <property type="term" value="C:plasma membrane"/>
    <property type="evidence" value="ECO:0007669"/>
    <property type="project" value="UniProtKB-SubCell"/>
</dbReference>
<comment type="subcellular location">
    <subcellularLocation>
        <location evidence="1">Cell inner membrane</location>
        <topology evidence="1">Multi-pass membrane protein</topology>
    </subcellularLocation>
    <subcellularLocation>
        <location evidence="9">Cell membrane</location>
        <topology evidence="9">Multi-pass membrane protein</topology>
    </subcellularLocation>
</comment>
<keyword evidence="12" id="KW-1185">Reference proteome</keyword>
<reference evidence="11 12" key="1">
    <citation type="journal article" date="2016" name="Int. J. Syst. Evol. Microbiol.">
        <title>Panacibacter ginsenosidivorans gen. nov., sp. nov., with ginsenoside converting activity isolated from soil of a ginseng field.</title>
        <authorList>
            <person name="Siddiqi M.Z."/>
            <person name="Muhammad Shafi S."/>
            <person name="Choi K.D."/>
            <person name="Im W.T."/>
        </authorList>
    </citation>
    <scope>NUCLEOTIDE SEQUENCE [LARGE SCALE GENOMIC DNA]</scope>
    <source>
        <strain evidence="11 12">Gsoil1550</strain>
    </source>
</reference>
<dbReference type="EMBL" id="CP042435">
    <property type="protein sequence ID" value="QEC69070.1"/>
    <property type="molecule type" value="Genomic_DNA"/>
</dbReference>
<feature type="transmembrane region" description="Helical" evidence="9">
    <location>
        <begin position="207"/>
        <end position="224"/>
    </location>
</feature>